<dbReference type="AlphaFoldDB" id="A0A9N9H4F5"/>
<dbReference type="OrthoDB" id="10467372at2759"/>
<evidence type="ECO:0000313" key="2">
    <source>
        <dbReference type="Proteomes" id="UP000789572"/>
    </source>
</evidence>
<reference evidence="1" key="1">
    <citation type="submission" date="2021-06" db="EMBL/GenBank/DDBJ databases">
        <authorList>
            <person name="Kallberg Y."/>
            <person name="Tangrot J."/>
            <person name="Rosling A."/>
        </authorList>
    </citation>
    <scope>NUCLEOTIDE SEQUENCE</scope>
    <source>
        <strain evidence="1">IA702</strain>
    </source>
</reference>
<feature type="non-terminal residue" evidence="1">
    <location>
        <position position="1"/>
    </location>
</feature>
<dbReference type="Proteomes" id="UP000789572">
    <property type="component" value="Unassembled WGS sequence"/>
</dbReference>
<organism evidence="1 2">
    <name type="scientific">Paraglomus occultum</name>
    <dbReference type="NCBI Taxonomy" id="144539"/>
    <lineage>
        <taxon>Eukaryota</taxon>
        <taxon>Fungi</taxon>
        <taxon>Fungi incertae sedis</taxon>
        <taxon>Mucoromycota</taxon>
        <taxon>Glomeromycotina</taxon>
        <taxon>Glomeromycetes</taxon>
        <taxon>Paraglomerales</taxon>
        <taxon>Paraglomeraceae</taxon>
        <taxon>Paraglomus</taxon>
    </lineage>
</organism>
<evidence type="ECO:0000313" key="1">
    <source>
        <dbReference type="EMBL" id="CAG8646513.1"/>
    </source>
</evidence>
<keyword evidence="2" id="KW-1185">Reference proteome</keyword>
<comment type="caution">
    <text evidence="1">The sequence shown here is derived from an EMBL/GenBank/DDBJ whole genome shotgun (WGS) entry which is preliminary data.</text>
</comment>
<protein>
    <submittedName>
        <fullName evidence="1">9017_t:CDS:1</fullName>
    </submittedName>
</protein>
<name>A0A9N9H4F5_9GLOM</name>
<accession>A0A9N9H4F5</accession>
<sequence length="60" mass="6857">DANIISYQETIAIRTLIYFLTDLEKEGKLETPLTDTEKEYLTEVEQLETTQNASLPAYST</sequence>
<gene>
    <name evidence="1" type="ORF">POCULU_LOCUS9712</name>
</gene>
<dbReference type="EMBL" id="CAJVPJ010003930">
    <property type="protein sequence ID" value="CAG8646513.1"/>
    <property type="molecule type" value="Genomic_DNA"/>
</dbReference>
<proteinExistence type="predicted"/>